<dbReference type="SMART" id="SM00382">
    <property type="entry name" value="AAA"/>
    <property type="match status" value="1"/>
</dbReference>
<dbReference type="InterPro" id="IPR003593">
    <property type="entry name" value="AAA+_ATPase"/>
</dbReference>
<dbReference type="PANTHER" id="PTHR30258">
    <property type="entry name" value="TYPE II SECRETION SYSTEM PROTEIN GSPE-RELATED"/>
    <property type="match status" value="1"/>
</dbReference>
<gene>
    <name evidence="5" type="primary">comGA</name>
    <name evidence="5" type="ORF">FTX54_007300</name>
</gene>
<evidence type="ECO:0000256" key="1">
    <source>
        <dbReference type="ARBA" id="ARBA00006611"/>
    </source>
</evidence>
<reference evidence="5 6" key="1">
    <citation type="submission" date="2024-01" db="EMBL/GenBank/DDBJ databases">
        <title>Complete Genome Sequence of Alkalicoccus halolimnae BZ-SZ-XJ29T, a Moderately Halophilic Bacterium Isolated from a Salt Lake.</title>
        <authorList>
            <person name="Zhao B."/>
        </authorList>
    </citation>
    <scope>NUCLEOTIDE SEQUENCE [LARGE SCALE GENOMIC DNA]</scope>
    <source>
        <strain evidence="5 6">BZ-SZ-XJ29</strain>
    </source>
</reference>
<dbReference type="Pfam" id="PF00437">
    <property type="entry name" value="T2SSE"/>
    <property type="match status" value="1"/>
</dbReference>
<feature type="domain" description="Bacterial type II secretion system protein E" evidence="4">
    <location>
        <begin position="203"/>
        <end position="217"/>
    </location>
</feature>
<dbReference type="OrthoDB" id="9808272at2"/>
<dbReference type="SUPFAM" id="SSF52540">
    <property type="entry name" value="P-loop containing nucleoside triphosphate hydrolases"/>
    <property type="match status" value="1"/>
</dbReference>
<organism evidence="5 6">
    <name type="scientific">Alkalicoccus halolimnae</name>
    <dbReference type="NCBI Taxonomy" id="1667239"/>
    <lineage>
        <taxon>Bacteria</taxon>
        <taxon>Bacillati</taxon>
        <taxon>Bacillota</taxon>
        <taxon>Bacilli</taxon>
        <taxon>Bacillales</taxon>
        <taxon>Bacillaceae</taxon>
        <taxon>Alkalicoccus</taxon>
    </lineage>
</organism>
<evidence type="ECO:0000256" key="2">
    <source>
        <dbReference type="ARBA" id="ARBA00022741"/>
    </source>
</evidence>
<dbReference type="Gene3D" id="3.40.50.300">
    <property type="entry name" value="P-loop containing nucleotide triphosphate hydrolases"/>
    <property type="match status" value="1"/>
</dbReference>
<proteinExistence type="inferred from homology"/>
<dbReference type="Proteomes" id="UP000321816">
    <property type="component" value="Chromosome"/>
</dbReference>
<keyword evidence="2" id="KW-0547">Nucleotide-binding</keyword>
<evidence type="ECO:0000313" key="5">
    <source>
        <dbReference type="EMBL" id="WWD81341.1"/>
    </source>
</evidence>
<keyword evidence="3" id="KW-0067">ATP-binding</keyword>
<name>A0A5C7FNT1_9BACI</name>
<dbReference type="PANTHER" id="PTHR30258:SF2">
    <property type="entry name" value="COMG OPERON PROTEIN 1"/>
    <property type="match status" value="1"/>
</dbReference>
<dbReference type="Gene3D" id="3.30.450.90">
    <property type="match status" value="1"/>
</dbReference>
<keyword evidence="6" id="KW-1185">Reference proteome</keyword>
<dbReference type="InterPro" id="IPR047667">
    <property type="entry name" value="ATPase_ComGA"/>
</dbReference>
<evidence type="ECO:0000259" key="4">
    <source>
        <dbReference type="PROSITE" id="PS00662"/>
    </source>
</evidence>
<evidence type="ECO:0000256" key="3">
    <source>
        <dbReference type="ARBA" id="ARBA00022840"/>
    </source>
</evidence>
<dbReference type="InterPro" id="IPR027417">
    <property type="entry name" value="P-loop_NTPase"/>
</dbReference>
<protein>
    <submittedName>
        <fullName evidence="5">Competence type IV pilus ATPase ComGA</fullName>
    </submittedName>
</protein>
<dbReference type="AlphaFoldDB" id="A0A5C7FNT1"/>
<dbReference type="KEGG" id="ahal:FTX54_007300"/>
<dbReference type="EMBL" id="CP144914">
    <property type="protein sequence ID" value="WWD81341.1"/>
    <property type="molecule type" value="Genomic_DNA"/>
</dbReference>
<dbReference type="RefSeq" id="WP_147802888.1">
    <property type="nucleotide sequence ID" value="NZ_CP144914.1"/>
</dbReference>
<dbReference type="GO" id="GO:0005886">
    <property type="term" value="C:plasma membrane"/>
    <property type="evidence" value="ECO:0007669"/>
    <property type="project" value="TreeGrafter"/>
</dbReference>
<accession>A0A5C7FNT1</accession>
<dbReference type="InterPro" id="IPR001482">
    <property type="entry name" value="T2SS/T4SS_dom"/>
</dbReference>
<dbReference type="NCBIfam" id="NF041000">
    <property type="entry name" value="ATPase_ComGA"/>
    <property type="match status" value="1"/>
</dbReference>
<sequence>MEAASKLRNIIKEAVALRASDVHILPDDEGVIIRLRLDGQLIDSDRLTHQAGRKLISHMKFISGMDIGERRRPQNKRIEMKLEHRTVFIRLSTFPSSLMETLVLRVFPYEKSDTLHNLALFPEQAANLQKLIHSPHGLILICGPTGAGKTTTLYSLLQDRMRGAKENIMTLEDPVERRENGLLQMEINEKAGVTYASGLRSLLRHDPDLIVIGEIRDEETAAIAVKAAMSGHLVISSLHSSSTSNALRRLIDLGVDKADLQEVLYGVVAQCLIDMNCPFCTGGCSIHCRKRRISRRKALYEILMEDELQQAFENLHKPFIGGLPRFNLKYLLRKGIALGYISEREWKRFGKGAYL</sequence>
<dbReference type="GO" id="GO:0005524">
    <property type="term" value="F:ATP binding"/>
    <property type="evidence" value="ECO:0007669"/>
    <property type="project" value="UniProtKB-KW"/>
</dbReference>
<dbReference type="PROSITE" id="PS00662">
    <property type="entry name" value="T2SP_E"/>
    <property type="match status" value="1"/>
</dbReference>
<dbReference type="CDD" id="cd01129">
    <property type="entry name" value="PulE-GspE-like"/>
    <property type="match status" value="1"/>
</dbReference>
<dbReference type="GO" id="GO:0016887">
    <property type="term" value="F:ATP hydrolysis activity"/>
    <property type="evidence" value="ECO:0007669"/>
    <property type="project" value="TreeGrafter"/>
</dbReference>
<evidence type="ECO:0000313" key="6">
    <source>
        <dbReference type="Proteomes" id="UP000321816"/>
    </source>
</evidence>
<comment type="similarity">
    <text evidence="1">Belongs to the GSP E family.</text>
</comment>